<evidence type="ECO:0000313" key="2">
    <source>
        <dbReference type="EMBL" id="EWC42763.1"/>
    </source>
</evidence>
<dbReference type="Pfam" id="PF07963">
    <property type="entry name" value="N_methyl"/>
    <property type="match status" value="1"/>
</dbReference>
<dbReference type="Proteomes" id="UP000026923">
    <property type="component" value="Unassembled WGS sequence"/>
</dbReference>
<keyword evidence="1" id="KW-0472">Membrane</keyword>
<sequence length="293" mass="31589">MKVRSCRRARPSGFTLVELIMVIALAGTVAVMVSSVMSRPLQGFVDQSRRAELTDLAASALNRMARDIRLAVPNSLRNEPFCPASGCRLLELLAINEGGRYRANQWETSGERYEPPRCPESGECNIPVLSPGTDAGKVAEARWMVIYNTGQAVWNAGGSAVITPDNVQFALGCTSSDEQCLVLTGAAGFSFQHASPQHRFYLVRDVLGYRCENPGEAANGDGTGSLRRGVFDTLSGTYTYTDASLVVDSVSACSFTYDPATNTRNGLVTLRLSLSKDGETITLLQQVHVDNAP</sequence>
<gene>
    <name evidence="2" type="ORF">B597_002180</name>
</gene>
<comment type="caution">
    <text evidence="2">The sequence shown here is derived from an EMBL/GenBank/DDBJ whole genome shotgun (WGS) entry which is preliminary data.</text>
</comment>
<dbReference type="InterPro" id="IPR045584">
    <property type="entry name" value="Pilin-like"/>
</dbReference>
<organism evidence="2 3">
    <name type="scientific">Stutzerimonas stutzeri KOS6</name>
    <dbReference type="NCBI Taxonomy" id="1218352"/>
    <lineage>
        <taxon>Bacteria</taxon>
        <taxon>Pseudomonadati</taxon>
        <taxon>Pseudomonadota</taxon>
        <taxon>Gammaproteobacteria</taxon>
        <taxon>Pseudomonadales</taxon>
        <taxon>Pseudomonadaceae</taxon>
        <taxon>Stutzerimonas</taxon>
    </lineage>
</organism>
<accession>A0A061JVB3</accession>
<name>A0A061JVB3_STUST</name>
<dbReference type="AlphaFoldDB" id="A0A061JVB3"/>
<dbReference type="PROSITE" id="PS00409">
    <property type="entry name" value="PROKAR_NTER_METHYL"/>
    <property type="match status" value="1"/>
</dbReference>
<feature type="transmembrane region" description="Helical" evidence="1">
    <location>
        <begin position="12"/>
        <end position="33"/>
    </location>
</feature>
<dbReference type="OrthoDB" id="9788802at2"/>
<dbReference type="eggNOG" id="COG2165">
    <property type="taxonomic scope" value="Bacteria"/>
</dbReference>
<dbReference type="NCBIfam" id="TIGR02532">
    <property type="entry name" value="IV_pilin_GFxxxE"/>
    <property type="match status" value="1"/>
</dbReference>
<dbReference type="EMBL" id="AMCZ02000002">
    <property type="protein sequence ID" value="EWC42763.1"/>
    <property type="molecule type" value="Genomic_DNA"/>
</dbReference>
<evidence type="ECO:0000256" key="1">
    <source>
        <dbReference type="SAM" id="Phobius"/>
    </source>
</evidence>
<dbReference type="RefSeq" id="WP_003295863.1">
    <property type="nucleotide sequence ID" value="NZ_KK020675.1"/>
</dbReference>
<dbReference type="InterPro" id="IPR012902">
    <property type="entry name" value="N_methyl_site"/>
</dbReference>
<protein>
    <submittedName>
        <fullName evidence="2">Type II secretory pathway pseudopilin PulG</fullName>
    </submittedName>
</protein>
<keyword evidence="1" id="KW-0812">Transmembrane</keyword>
<reference evidence="2 3" key="1">
    <citation type="journal article" date="2013" name="Genome Announc.">
        <title>Draft Genome of the Nitrogen-Fixing Bacterium Pseudomonas stutzeri Strain KOS6 Isolated from Industrial Hydrocarbon Sludge.</title>
        <authorList>
            <person name="Grigoryeva T.V."/>
            <person name="Laikov A.V."/>
            <person name="Naumova R.P."/>
            <person name="Manolov A.I."/>
            <person name="Larin A.K."/>
            <person name="Karpova I.Y."/>
            <person name="Semashko T.A."/>
            <person name="Alexeev D.G."/>
            <person name="Kostryukova E.S."/>
            <person name="Muller R."/>
            <person name="Govorun V.M."/>
        </authorList>
    </citation>
    <scope>NUCLEOTIDE SEQUENCE [LARGE SCALE GENOMIC DNA]</scope>
    <source>
        <strain evidence="2 3">KOS6</strain>
    </source>
</reference>
<proteinExistence type="predicted"/>
<dbReference type="HOGENOM" id="CLU_080973_0_0_6"/>
<evidence type="ECO:0000313" key="3">
    <source>
        <dbReference type="Proteomes" id="UP000026923"/>
    </source>
</evidence>
<keyword evidence="1" id="KW-1133">Transmembrane helix</keyword>
<dbReference type="SUPFAM" id="SSF54523">
    <property type="entry name" value="Pili subunits"/>
    <property type="match status" value="1"/>
</dbReference>